<feature type="chain" id="PRO_5012790671" evidence="1">
    <location>
        <begin position="25"/>
        <end position="274"/>
    </location>
</feature>
<keyword evidence="1" id="KW-0732">Signal</keyword>
<dbReference type="Gene3D" id="1.25.40.10">
    <property type="entry name" value="Tetratricopeptide repeat domain"/>
    <property type="match status" value="1"/>
</dbReference>
<dbReference type="Proteomes" id="UP000198145">
    <property type="component" value="Unassembled WGS sequence"/>
</dbReference>
<evidence type="ECO:0000256" key="1">
    <source>
        <dbReference type="SAM" id="SignalP"/>
    </source>
</evidence>
<dbReference type="EMBL" id="NJBA01000006">
    <property type="protein sequence ID" value="OWP49368.1"/>
    <property type="molecule type" value="Genomic_DNA"/>
</dbReference>
<accession>A0A2D0ACK5</accession>
<dbReference type="eggNOG" id="ENOG5033XY2">
    <property type="taxonomic scope" value="Bacteria"/>
</dbReference>
<reference evidence="2 3" key="1">
    <citation type="submission" date="2017-06" db="EMBL/GenBank/DDBJ databases">
        <title>Draft genome of Pseudomonas nitroreducens DF05.</title>
        <authorList>
            <person name="Iyer R."/>
        </authorList>
    </citation>
    <scope>NUCLEOTIDE SEQUENCE [LARGE SCALE GENOMIC DNA]</scope>
    <source>
        <strain evidence="2 3">DF05</strain>
    </source>
</reference>
<sequence>MRFAHSLSIALPFAALLPWLAACAPTTPLFVAQITTGEVAEYKQLKNKRMTAAVEEEGDLLTYSAQAIRDGKSADAEKLYLTGYDNTHYGPEVRAIALYQIGLIYMSRYNDQRDDRKAMDYFQRIDREFPGTKAAEHADARELIIAQRAKDPVQKTARQLLADWQPQYNLDLNKPTLDPDMTLLSRRAVLKGRVDEAAQLYLLGANDPAIPPDIREKALYQLGLMYMAPDNPHPDREKAIAYLRRQLAEFPSGELAAKGARHLDRALNQTSPRS</sequence>
<feature type="signal peptide" evidence="1">
    <location>
        <begin position="1"/>
        <end position="24"/>
    </location>
</feature>
<dbReference type="RefSeq" id="WP_088419261.1">
    <property type="nucleotide sequence ID" value="NZ_NJBA01000006.1"/>
</dbReference>
<gene>
    <name evidence="2" type="ORF">CEG18_17540</name>
</gene>
<evidence type="ECO:0000313" key="2">
    <source>
        <dbReference type="EMBL" id="OWP49368.1"/>
    </source>
</evidence>
<dbReference type="InterPro" id="IPR011990">
    <property type="entry name" value="TPR-like_helical_dom_sf"/>
</dbReference>
<evidence type="ECO:0000313" key="3">
    <source>
        <dbReference type="Proteomes" id="UP000198145"/>
    </source>
</evidence>
<keyword evidence="2" id="KW-0449">Lipoprotein</keyword>
<proteinExistence type="predicted"/>
<dbReference type="STRING" id="46680.GCA_000807755_00928"/>
<organism evidence="2 3">
    <name type="scientific">Pseudomonas nitroreducens</name>
    <dbReference type="NCBI Taxonomy" id="46680"/>
    <lineage>
        <taxon>Bacteria</taxon>
        <taxon>Pseudomonadati</taxon>
        <taxon>Pseudomonadota</taxon>
        <taxon>Gammaproteobacteria</taxon>
        <taxon>Pseudomonadales</taxon>
        <taxon>Pseudomonadaceae</taxon>
        <taxon>Pseudomonas</taxon>
    </lineage>
</organism>
<protein>
    <submittedName>
        <fullName evidence="2">Outer membrane assembly lipoprotein YfiO</fullName>
    </submittedName>
</protein>
<dbReference type="AlphaFoldDB" id="A0A2D0ACK5"/>
<name>A0A2D0ACK5_PSENT</name>
<dbReference type="SUPFAM" id="SSF81901">
    <property type="entry name" value="HCP-like"/>
    <property type="match status" value="1"/>
</dbReference>
<dbReference type="PROSITE" id="PS51257">
    <property type="entry name" value="PROKAR_LIPOPROTEIN"/>
    <property type="match status" value="1"/>
</dbReference>
<comment type="caution">
    <text evidence="2">The sequence shown here is derived from an EMBL/GenBank/DDBJ whole genome shotgun (WGS) entry which is preliminary data.</text>
</comment>